<evidence type="ECO:0000256" key="1">
    <source>
        <dbReference type="SAM" id="Phobius"/>
    </source>
</evidence>
<accession>A0A8H2LBW6</accession>
<feature type="transmembrane region" description="Helical" evidence="1">
    <location>
        <begin position="100"/>
        <end position="120"/>
    </location>
</feature>
<dbReference type="Pfam" id="PF02517">
    <property type="entry name" value="Rce1-like"/>
    <property type="match status" value="1"/>
</dbReference>
<evidence type="ECO:0000313" key="3">
    <source>
        <dbReference type="EMBL" id="TYB73084.1"/>
    </source>
</evidence>
<feature type="transmembrane region" description="Helical" evidence="1">
    <location>
        <begin position="261"/>
        <end position="281"/>
    </location>
</feature>
<feature type="transmembrane region" description="Helical" evidence="1">
    <location>
        <begin position="58"/>
        <end position="79"/>
    </location>
</feature>
<keyword evidence="1" id="KW-0472">Membrane</keyword>
<feature type="domain" description="CAAX prenyl protease 2/Lysostaphin resistance protein A-like" evidence="2">
    <location>
        <begin position="136"/>
        <end position="234"/>
    </location>
</feature>
<keyword evidence="4" id="KW-1185">Reference proteome</keyword>
<organism evidence="3 4">
    <name type="scientific">Bizionia saleffrena</name>
    <dbReference type="NCBI Taxonomy" id="291189"/>
    <lineage>
        <taxon>Bacteria</taxon>
        <taxon>Pseudomonadati</taxon>
        <taxon>Bacteroidota</taxon>
        <taxon>Flavobacteriia</taxon>
        <taxon>Flavobacteriales</taxon>
        <taxon>Flavobacteriaceae</taxon>
        <taxon>Bizionia</taxon>
    </lineage>
</organism>
<feature type="transmembrane region" description="Helical" evidence="1">
    <location>
        <begin position="12"/>
        <end position="38"/>
    </location>
</feature>
<feature type="transmembrane region" description="Helical" evidence="1">
    <location>
        <begin position="173"/>
        <end position="190"/>
    </location>
</feature>
<feature type="transmembrane region" description="Helical" evidence="1">
    <location>
        <begin position="196"/>
        <end position="216"/>
    </location>
</feature>
<dbReference type="GO" id="GO:0006508">
    <property type="term" value="P:proteolysis"/>
    <property type="evidence" value="ECO:0007669"/>
    <property type="project" value="UniProtKB-KW"/>
</dbReference>
<dbReference type="EMBL" id="VSKM01000009">
    <property type="protein sequence ID" value="TYB73084.1"/>
    <property type="molecule type" value="Genomic_DNA"/>
</dbReference>
<gene>
    <name evidence="3" type="ORF">ES676_10030</name>
</gene>
<keyword evidence="1" id="KW-1133">Transmembrane helix</keyword>
<dbReference type="Proteomes" id="UP000323324">
    <property type="component" value="Unassembled WGS sequence"/>
</dbReference>
<feature type="transmembrane region" description="Helical" evidence="1">
    <location>
        <begin position="132"/>
        <end position="152"/>
    </location>
</feature>
<dbReference type="GO" id="GO:0008237">
    <property type="term" value="F:metallopeptidase activity"/>
    <property type="evidence" value="ECO:0007669"/>
    <property type="project" value="UniProtKB-KW"/>
</dbReference>
<keyword evidence="3" id="KW-0645">Protease</keyword>
<dbReference type="AlphaFoldDB" id="A0A8H2LBW6"/>
<keyword evidence="3" id="KW-0378">Hydrolase</keyword>
<keyword evidence="1" id="KW-0812">Transmembrane</keyword>
<dbReference type="PANTHER" id="PTHR39430">
    <property type="entry name" value="MEMBRANE-ASSOCIATED PROTEASE-RELATED"/>
    <property type="match status" value="1"/>
</dbReference>
<name>A0A8H2LBW6_9FLAO</name>
<dbReference type="InterPro" id="IPR003675">
    <property type="entry name" value="Rce1/LyrA-like_dom"/>
</dbReference>
<dbReference type="RefSeq" id="WP_148370191.1">
    <property type="nucleotide sequence ID" value="NZ_VSKM01000009.1"/>
</dbReference>
<dbReference type="PANTHER" id="PTHR39430:SF1">
    <property type="entry name" value="PROTEASE"/>
    <property type="match status" value="1"/>
</dbReference>
<evidence type="ECO:0000259" key="2">
    <source>
        <dbReference type="Pfam" id="PF02517"/>
    </source>
</evidence>
<protein>
    <submittedName>
        <fullName evidence="3">CPBP family intramembrane metalloprotease</fullName>
    </submittedName>
</protein>
<comment type="caution">
    <text evidence="3">The sequence shown here is derived from an EMBL/GenBank/DDBJ whole genome shotgun (WGS) entry which is preliminary data.</text>
</comment>
<keyword evidence="3" id="KW-0482">Metalloprotease</keyword>
<reference evidence="3 4" key="1">
    <citation type="submission" date="2019-08" db="EMBL/GenBank/DDBJ databases">
        <title>Genomes of Antarctic Bizionia species.</title>
        <authorList>
            <person name="Bowman J.P."/>
        </authorList>
    </citation>
    <scope>NUCLEOTIDE SEQUENCE [LARGE SCALE GENOMIC DNA]</scope>
    <source>
        <strain evidence="3 4">HFD</strain>
    </source>
</reference>
<feature type="transmembrane region" description="Helical" evidence="1">
    <location>
        <begin position="223"/>
        <end position="241"/>
    </location>
</feature>
<evidence type="ECO:0000313" key="4">
    <source>
        <dbReference type="Proteomes" id="UP000323324"/>
    </source>
</evidence>
<dbReference type="GO" id="GO:0080120">
    <property type="term" value="P:CAAX-box protein maturation"/>
    <property type="evidence" value="ECO:0007669"/>
    <property type="project" value="UniProtKB-ARBA"/>
</dbReference>
<proteinExistence type="predicted"/>
<sequence length="315" mass="36181">MNYIQQAYTGKLGYWKYFIIPGLFLGMMALQFLMIQVLDLDVDAIIRKEVASKGKNRFLIESLVPMAIALGALFFWVKYIHGQTITSLTTSRKKIDWKRIWFSFFLWGILSSALVLVDYIVSPEHYLFNFELVPFLFLAAIAIVLVPIQTSFEEYLFRGYLMQGIGVMAKNRWLPLVITSVIFGVMHIANPEVGKIGYFIMVYYIGTGFFLGIITLMDEGLELALGFHAANNLFTALLVTADWTAFQTHSILKDVSDPLEFSVFQIILPVFVVFPILLFIFSKRYKWNNWQDKLFGKIEEVPTEAVNNDIENARL</sequence>
<dbReference type="GO" id="GO:0004175">
    <property type="term" value="F:endopeptidase activity"/>
    <property type="evidence" value="ECO:0007669"/>
    <property type="project" value="UniProtKB-ARBA"/>
</dbReference>